<reference evidence="6" key="1">
    <citation type="submission" date="2016-09" db="EMBL/GenBank/DDBJ databases">
        <title>Draft genome sequence of a novel species of the family Streptococcaceae isolated from flowers.</title>
        <authorList>
            <person name="Chuah L.-O."/>
            <person name="Yap K.-P."/>
            <person name="Thong K.L."/>
            <person name="Liong M.T."/>
            <person name="Ahmad R."/>
            <person name="Rusul G."/>
        </authorList>
    </citation>
    <scope>NUCLEOTIDE SEQUENCE [LARGE SCALE GENOMIC DNA]</scope>
    <source>
        <strain evidence="6">DF1</strain>
    </source>
</reference>
<dbReference type="InterPro" id="IPR036388">
    <property type="entry name" value="WH-like_DNA-bd_sf"/>
</dbReference>
<dbReference type="Proteomes" id="UP000178622">
    <property type="component" value="Unassembled WGS sequence"/>
</dbReference>
<gene>
    <name evidence="5" type="ORF">BG261_00430</name>
</gene>
<dbReference type="EMBL" id="MKIR01000001">
    <property type="protein sequence ID" value="OFI50387.1"/>
    <property type="molecule type" value="Genomic_DNA"/>
</dbReference>
<dbReference type="PROSITE" id="PS50949">
    <property type="entry name" value="HTH_GNTR"/>
    <property type="match status" value="1"/>
</dbReference>
<comment type="caution">
    <text evidence="5">The sequence shown here is derived from an EMBL/GenBank/DDBJ whole genome shotgun (WGS) entry which is preliminary data.</text>
</comment>
<keyword evidence="1" id="KW-0805">Transcription regulation</keyword>
<evidence type="ECO:0000259" key="4">
    <source>
        <dbReference type="PROSITE" id="PS50949"/>
    </source>
</evidence>
<evidence type="ECO:0000313" key="5">
    <source>
        <dbReference type="EMBL" id="OFI50387.1"/>
    </source>
</evidence>
<evidence type="ECO:0000313" key="6">
    <source>
        <dbReference type="Proteomes" id="UP000178622"/>
    </source>
</evidence>
<dbReference type="AlphaFoldDB" id="A0A1E8GQ93"/>
<dbReference type="Pfam" id="PF00392">
    <property type="entry name" value="GntR"/>
    <property type="match status" value="1"/>
</dbReference>
<accession>A0A1E8GQ93</accession>
<dbReference type="GO" id="GO:0003677">
    <property type="term" value="F:DNA binding"/>
    <property type="evidence" value="ECO:0007669"/>
    <property type="project" value="UniProtKB-KW"/>
</dbReference>
<dbReference type="InterPro" id="IPR036390">
    <property type="entry name" value="WH_DNA-bd_sf"/>
</dbReference>
<keyword evidence="6" id="KW-1185">Reference proteome</keyword>
<dbReference type="Gene3D" id="1.10.10.10">
    <property type="entry name" value="Winged helix-like DNA-binding domain superfamily/Winged helix DNA-binding domain"/>
    <property type="match status" value="1"/>
</dbReference>
<dbReference type="GO" id="GO:0003700">
    <property type="term" value="F:DNA-binding transcription factor activity"/>
    <property type="evidence" value="ECO:0007669"/>
    <property type="project" value="InterPro"/>
</dbReference>
<dbReference type="PANTHER" id="PTHR38445:SF9">
    <property type="entry name" value="HTH-TYPE TRANSCRIPTIONAL REPRESSOR YTRA"/>
    <property type="match status" value="1"/>
</dbReference>
<evidence type="ECO:0000256" key="1">
    <source>
        <dbReference type="ARBA" id="ARBA00023015"/>
    </source>
</evidence>
<feature type="domain" description="HTH gntR-type" evidence="4">
    <location>
        <begin position="5"/>
        <end position="73"/>
    </location>
</feature>
<keyword evidence="2" id="KW-0238">DNA-binding</keyword>
<dbReference type="PANTHER" id="PTHR38445">
    <property type="entry name" value="HTH-TYPE TRANSCRIPTIONAL REPRESSOR YTRA"/>
    <property type="match status" value="1"/>
</dbReference>
<dbReference type="CDD" id="cd07377">
    <property type="entry name" value="WHTH_GntR"/>
    <property type="match status" value="1"/>
</dbReference>
<keyword evidence="3" id="KW-0804">Transcription</keyword>
<dbReference type="SMART" id="SM00345">
    <property type="entry name" value="HTH_GNTR"/>
    <property type="match status" value="1"/>
</dbReference>
<dbReference type="InterPro" id="IPR000524">
    <property type="entry name" value="Tscrpt_reg_HTH_GntR"/>
</dbReference>
<evidence type="ECO:0000256" key="3">
    <source>
        <dbReference type="ARBA" id="ARBA00023163"/>
    </source>
</evidence>
<proteinExistence type="predicted"/>
<protein>
    <recommendedName>
        <fullName evidence="4">HTH gntR-type domain-containing protein</fullName>
    </recommendedName>
</protein>
<name>A0A1E8GQ93_9LACT</name>
<dbReference type="STRING" id="1859473.BG261_00430"/>
<dbReference type="SUPFAM" id="SSF46785">
    <property type="entry name" value="Winged helix' DNA-binding domain"/>
    <property type="match status" value="1"/>
</dbReference>
<organism evidence="5 6">
    <name type="scientific">Floricoccus tropicus</name>
    <dbReference type="NCBI Taxonomy" id="1859473"/>
    <lineage>
        <taxon>Bacteria</taxon>
        <taxon>Bacillati</taxon>
        <taxon>Bacillota</taxon>
        <taxon>Bacilli</taxon>
        <taxon>Lactobacillales</taxon>
        <taxon>Streptococcaceae</taxon>
        <taxon>Floricoccus</taxon>
    </lineage>
</organism>
<sequence>MMSKLPIYEQVAEKIKLDIVKGKLNPGDQLLSVRAMAVEEGVNPNTIAKSYQLLEREGVIVAMPNKGNFVSEDVNKLNQVQKQDMLDELTKMVKDIMKLGVSKDELVEVIRGVVNDA</sequence>
<evidence type="ECO:0000256" key="2">
    <source>
        <dbReference type="ARBA" id="ARBA00023125"/>
    </source>
</evidence>